<dbReference type="InterPro" id="IPR045810">
    <property type="entry name" value="eIF3h_C"/>
</dbReference>
<reference evidence="4" key="1">
    <citation type="submission" date="2016-10" db="EMBL/GenBank/DDBJ databases">
        <authorList>
            <person name="Benchimol M."/>
            <person name="Almeida L.G."/>
            <person name="Vasconcelos A.T."/>
            <person name="Perreira-Neves A."/>
            <person name="Rosa I.A."/>
            <person name="Tasca T."/>
            <person name="Bogo M.R."/>
            <person name="de Souza W."/>
        </authorList>
    </citation>
    <scope>NUCLEOTIDE SEQUENCE [LARGE SCALE GENOMIC DNA]</scope>
    <source>
        <strain evidence="4">K</strain>
    </source>
</reference>
<evidence type="ECO:0008006" key="6">
    <source>
        <dbReference type="Google" id="ProtNLM"/>
    </source>
</evidence>
<evidence type="ECO:0000256" key="1">
    <source>
        <dbReference type="SAM" id="MobiDB-lite"/>
    </source>
</evidence>
<proteinExistence type="predicted"/>
<dbReference type="VEuPathDB" id="TrichDB:TRFO_25764"/>
<feature type="compositionally biased region" description="Basic and acidic residues" evidence="1">
    <location>
        <begin position="249"/>
        <end position="261"/>
    </location>
</feature>
<dbReference type="RefSeq" id="XP_068359357.1">
    <property type="nucleotide sequence ID" value="XM_068504559.1"/>
</dbReference>
<protein>
    <recommendedName>
        <fullName evidence="6">Eukaryotic translation initiation factor 3 subunit H</fullName>
    </recommendedName>
</protein>
<feature type="domain" description="eIF3h C-terminal" evidence="3">
    <location>
        <begin position="130"/>
        <end position="282"/>
    </location>
</feature>
<feature type="domain" description="JAB1/MPN/MOV34 metalloenzyme" evidence="2">
    <location>
        <begin position="3"/>
        <end position="111"/>
    </location>
</feature>
<dbReference type="Gene3D" id="3.40.140.10">
    <property type="entry name" value="Cytidine Deaminase, domain 2"/>
    <property type="match status" value="1"/>
</dbReference>
<dbReference type="Pfam" id="PF19445">
    <property type="entry name" value="eIF3h_C"/>
    <property type="match status" value="1"/>
</dbReference>
<keyword evidence="5" id="KW-1185">Reference proteome</keyword>
<sequence length="321" mass="36891">MYSITLSPVALFQIIKDIKMGPAVDHAHGRLYGMPSDENGKIEVTHAFPNYSKKEYSTRTGDQNISDDYKKNAIDHIKAYKKFNVDKENVGWYTSQSCGRRFDFKDLNEQFNCQNESGASYFCLVVDLSESSLSLRAFGINDQAMAHLNKIKNNYHPYVDESMYFENLLLEYPVSFSLSALDQEITTQILSSFNLIADVFRLRDPSAFEGNVPIVTEAIDDVESNLRSFTNEKRLMKNNRTDRENWLKERRQTNENREKKGLSPLPEDEVNEVYPLRMPSNKNDVISQLYKFNANSAALREELDEEVTKMKALVALGETKQ</sequence>
<accession>A0A1J4K9U7</accession>
<comment type="caution">
    <text evidence="4">The sequence shown here is derived from an EMBL/GenBank/DDBJ whole genome shotgun (WGS) entry which is preliminary data.</text>
</comment>
<name>A0A1J4K9U7_9EUKA</name>
<dbReference type="AlphaFoldDB" id="A0A1J4K9U7"/>
<dbReference type="GeneID" id="94839263"/>
<dbReference type="InterPro" id="IPR000555">
    <property type="entry name" value="JAMM/MPN+_dom"/>
</dbReference>
<dbReference type="EMBL" id="MLAK01000732">
    <property type="protein sequence ID" value="OHT06221.1"/>
    <property type="molecule type" value="Genomic_DNA"/>
</dbReference>
<dbReference type="OrthoDB" id="10265695at2759"/>
<dbReference type="Pfam" id="PF01398">
    <property type="entry name" value="JAB"/>
    <property type="match status" value="1"/>
</dbReference>
<dbReference type="Proteomes" id="UP000179807">
    <property type="component" value="Unassembled WGS sequence"/>
</dbReference>
<evidence type="ECO:0000313" key="5">
    <source>
        <dbReference type="Proteomes" id="UP000179807"/>
    </source>
</evidence>
<dbReference type="GO" id="GO:0008237">
    <property type="term" value="F:metallopeptidase activity"/>
    <property type="evidence" value="ECO:0007669"/>
    <property type="project" value="InterPro"/>
</dbReference>
<evidence type="ECO:0000259" key="3">
    <source>
        <dbReference type="Pfam" id="PF19445"/>
    </source>
</evidence>
<feature type="region of interest" description="Disordered" evidence="1">
    <location>
        <begin position="249"/>
        <end position="268"/>
    </location>
</feature>
<gene>
    <name evidence="4" type="ORF">TRFO_25764</name>
</gene>
<evidence type="ECO:0000313" key="4">
    <source>
        <dbReference type="EMBL" id="OHT06221.1"/>
    </source>
</evidence>
<organism evidence="4 5">
    <name type="scientific">Tritrichomonas foetus</name>
    <dbReference type="NCBI Taxonomy" id="1144522"/>
    <lineage>
        <taxon>Eukaryota</taxon>
        <taxon>Metamonada</taxon>
        <taxon>Parabasalia</taxon>
        <taxon>Tritrichomonadida</taxon>
        <taxon>Tritrichomonadidae</taxon>
        <taxon>Tritrichomonas</taxon>
    </lineage>
</organism>
<evidence type="ECO:0000259" key="2">
    <source>
        <dbReference type="Pfam" id="PF01398"/>
    </source>
</evidence>